<evidence type="ECO:0000256" key="2">
    <source>
        <dbReference type="SAM" id="Phobius"/>
    </source>
</evidence>
<dbReference type="PROSITE" id="PS51123">
    <property type="entry name" value="OMPA_2"/>
    <property type="match status" value="1"/>
</dbReference>
<dbReference type="Pfam" id="PF00691">
    <property type="entry name" value="OmpA"/>
    <property type="match status" value="1"/>
</dbReference>
<gene>
    <name evidence="4" type="ORF">SAMN02583745_01820</name>
</gene>
<keyword evidence="1 2" id="KW-0472">Membrane</keyword>
<dbReference type="STRING" id="1123402.SAMN02583745_01820"/>
<keyword evidence="2" id="KW-0812">Transmembrane</keyword>
<dbReference type="PANTHER" id="PTHR30329:SF21">
    <property type="entry name" value="LIPOPROTEIN YIAD-RELATED"/>
    <property type="match status" value="1"/>
</dbReference>
<evidence type="ECO:0000259" key="3">
    <source>
        <dbReference type="PROSITE" id="PS51123"/>
    </source>
</evidence>
<dbReference type="InterPro" id="IPR036737">
    <property type="entry name" value="OmpA-like_sf"/>
</dbReference>
<keyword evidence="2" id="KW-1133">Transmembrane helix</keyword>
<dbReference type="OrthoDB" id="9793443at2"/>
<dbReference type="InterPro" id="IPR050330">
    <property type="entry name" value="Bact_OuterMem_StrucFunc"/>
</dbReference>
<accession>A0A1I0D215</accession>
<reference evidence="5" key="1">
    <citation type="submission" date="2016-10" db="EMBL/GenBank/DDBJ databases">
        <authorList>
            <person name="Varghese N."/>
            <person name="Submissions S."/>
        </authorList>
    </citation>
    <scope>NUCLEOTIDE SEQUENCE [LARGE SCALE GENOMIC DNA]</scope>
    <source>
        <strain evidence="5">DSM 18579</strain>
    </source>
</reference>
<protein>
    <submittedName>
        <fullName evidence="4">OmpA family protein</fullName>
    </submittedName>
</protein>
<evidence type="ECO:0000313" key="5">
    <source>
        <dbReference type="Proteomes" id="UP000242642"/>
    </source>
</evidence>
<dbReference type="AlphaFoldDB" id="A0A1I0D215"/>
<dbReference type="Proteomes" id="UP000242642">
    <property type="component" value="Unassembled WGS sequence"/>
</dbReference>
<name>A0A1I0D215_9GAMM</name>
<feature type="transmembrane region" description="Helical" evidence="2">
    <location>
        <begin position="21"/>
        <end position="43"/>
    </location>
</feature>
<organism evidence="4 5">
    <name type="scientific">Thorsellia anophelis DSM 18579</name>
    <dbReference type="NCBI Taxonomy" id="1123402"/>
    <lineage>
        <taxon>Bacteria</taxon>
        <taxon>Pseudomonadati</taxon>
        <taxon>Pseudomonadota</taxon>
        <taxon>Gammaproteobacteria</taxon>
        <taxon>Enterobacterales</taxon>
        <taxon>Thorselliaceae</taxon>
        <taxon>Thorsellia</taxon>
    </lineage>
</organism>
<evidence type="ECO:0000256" key="1">
    <source>
        <dbReference type="PROSITE-ProRule" id="PRU00473"/>
    </source>
</evidence>
<proteinExistence type="predicted"/>
<dbReference type="InterPro" id="IPR006665">
    <property type="entry name" value="OmpA-like"/>
</dbReference>
<dbReference type="EMBL" id="FOHV01000013">
    <property type="protein sequence ID" value="SET25964.1"/>
    <property type="molecule type" value="Genomic_DNA"/>
</dbReference>
<keyword evidence="5" id="KW-1185">Reference proteome</keyword>
<evidence type="ECO:0000313" key="4">
    <source>
        <dbReference type="EMBL" id="SET25964.1"/>
    </source>
</evidence>
<dbReference type="GO" id="GO:0016020">
    <property type="term" value="C:membrane"/>
    <property type="evidence" value="ECO:0007669"/>
    <property type="project" value="UniProtKB-UniRule"/>
</dbReference>
<sequence>MKNIFGESSKRVKKADASEQWISVSDLMTGLMVVFLFVSIALMRHALNERDKVKIERDKVKSIAVAYQQNQVAIYDALDKEFSNDLTKWNAQINKETLSFEFKSPDILFAKGSYELTEGFESVLGDFFPRYMQVLNQFKESINEVRIEGHTSSQWGDIEDQDEAYFNNMALSQARTRSVLSYIQSLEEIKSQRDWIRNHVAAVGLSSSKLILDDNGVEDSDKSRRVSFRVNTNADIQIRKIIEE</sequence>
<dbReference type="SUPFAM" id="SSF103088">
    <property type="entry name" value="OmpA-like"/>
    <property type="match status" value="1"/>
</dbReference>
<feature type="domain" description="OmpA-like" evidence="3">
    <location>
        <begin position="96"/>
        <end position="234"/>
    </location>
</feature>
<dbReference type="Gene3D" id="3.30.1330.60">
    <property type="entry name" value="OmpA-like domain"/>
    <property type="match status" value="1"/>
</dbReference>
<dbReference type="PANTHER" id="PTHR30329">
    <property type="entry name" value="STATOR ELEMENT OF FLAGELLAR MOTOR COMPLEX"/>
    <property type="match status" value="1"/>
</dbReference>